<name>A0A7J3I7X0_9CREN</name>
<evidence type="ECO:0000313" key="2">
    <source>
        <dbReference type="EMBL" id="HGQ19086.1"/>
    </source>
</evidence>
<dbReference type="EMBL" id="DTAI01000131">
    <property type="protein sequence ID" value="HGN36809.1"/>
    <property type="molecule type" value="Genomic_DNA"/>
</dbReference>
<organism evidence="1">
    <name type="scientific">Ignisphaera aggregans</name>
    <dbReference type="NCBI Taxonomy" id="334771"/>
    <lineage>
        <taxon>Archaea</taxon>
        <taxon>Thermoproteota</taxon>
        <taxon>Thermoprotei</taxon>
        <taxon>Desulfurococcales</taxon>
        <taxon>Desulfurococcaceae</taxon>
        <taxon>Ignisphaera</taxon>
    </lineage>
</organism>
<dbReference type="EMBL" id="DTBZ01000168">
    <property type="protein sequence ID" value="HGQ19086.1"/>
    <property type="molecule type" value="Genomic_DNA"/>
</dbReference>
<accession>A0A7J3I7X0</accession>
<comment type="caution">
    <text evidence="1">The sequence shown here is derived from an EMBL/GenBank/DDBJ whole genome shotgun (WGS) entry which is preliminary data.</text>
</comment>
<evidence type="ECO:0000313" key="1">
    <source>
        <dbReference type="EMBL" id="HGN36809.1"/>
    </source>
</evidence>
<proteinExistence type="predicted"/>
<reference evidence="1" key="1">
    <citation type="journal article" date="2020" name="mSystems">
        <title>Genome- and Community-Level Interaction Insights into Carbon Utilization and Element Cycling Functions of Hydrothermarchaeota in Hydrothermal Sediment.</title>
        <authorList>
            <person name="Zhou Z."/>
            <person name="Liu Y."/>
            <person name="Xu W."/>
            <person name="Pan J."/>
            <person name="Luo Z.H."/>
            <person name="Li M."/>
        </authorList>
    </citation>
    <scope>NUCLEOTIDE SEQUENCE [LARGE SCALE GENOMIC DNA]</scope>
    <source>
        <strain evidence="1">SpSt-618</strain>
        <strain evidence="2">SpSt-657</strain>
    </source>
</reference>
<gene>
    <name evidence="1" type="ORF">ENT87_04600</name>
    <name evidence="2" type="ORF">ENU30_08995</name>
</gene>
<protein>
    <submittedName>
        <fullName evidence="1">Uncharacterized protein</fullName>
    </submittedName>
</protein>
<dbReference type="AlphaFoldDB" id="A0A7J3I7X0"/>
<sequence>MYRNSGSPTPGNVKIEKIIARAVRLYNKYRSPEAISRTVKINENSVEILFEGHFCKTCAINDWIEDFKYVLEDMGIEAELENIIEPSKSRENWRIGVFRLKNINLES</sequence>